<feature type="binding site" evidence="11">
    <location>
        <position position="87"/>
    </location>
    <ligand>
        <name>GTP</name>
        <dbReference type="ChEBI" id="CHEBI:37565"/>
    </ligand>
</feature>
<protein>
    <recommendedName>
        <fullName evidence="10">ADP-ribosylation factor-like protein 3</fullName>
    </recommendedName>
</protein>
<keyword evidence="12" id="KW-0479">Metal-binding</keyword>
<dbReference type="GO" id="GO:0046872">
    <property type="term" value="F:metal ion binding"/>
    <property type="evidence" value="ECO:0007669"/>
    <property type="project" value="UniProtKB-KW"/>
</dbReference>
<dbReference type="PROSITE" id="PS51419">
    <property type="entry name" value="RAB"/>
    <property type="match status" value="1"/>
</dbReference>
<evidence type="ECO:0000256" key="13">
    <source>
        <dbReference type="RuleBase" id="RU003925"/>
    </source>
</evidence>
<evidence type="ECO:0000313" key="14">
    <source>
        <dbReference type="EMBL" id="GMS84508.1"/>
    </source>
</evidence>
<keyword evidence="3" id="KW-0813">Transport</keyword>
<evidence type="ECO:0000256" key="11">
    <source>
        <dbReference type="PIRSR" id="PIRSR606689-1"/>
    </source>
</evidence>
<dbReference type="GO" id="GO:0005794">
    <property type="term" value="C:Golgi apparatus"/>
    <property type="evidence" value="ECO:0007669"/>
    <property type="project" value="UniProtKB-SubCell"/>
</dbReference>
<dbReference type="Proteomes" id="UP001432027">
    <property type="component" value="Unassembled WGS sequence"/>
</dbReference>
<dbReference type="GO" id="GO:0005525">
    <property type="term" value="F:GTP binding"/>
    <property type="evidence" value="ECO:0007669"/>
    <property type="project" value="UniProtKB-KW"/>
</dbReference>
<evidence type="ECO:0000256" key="3">
    <source>
        <dbReference type="ARBA" id="ARBA00022448"/>
    </source>
</evidence>
<evidence type="ECO:0000256" key="2">
    <source>
        <dbReference type="ARBA" id="ARBA00010290"/>
    </source>
</evidence>
<evidence type="ECO:0000256" key="9">
    <source>
        <dbReference type="ARBA" id="ARBA00023288"/>
    </source>
</evidence>
<evidence type="ECO:0000256" key="6">
    <source>
        <dbReference type="ARBA" id="ARBA00022927"/>
    </source>
</evidence>
<dbReference type="EMBL" id="BTSX01000002">
    <property type="protein sequence ID" value="GMS84508.1"/>
    <property type="molecule type" value="Genomic_DNA"/>
</dbReference>
<keyword evidence="9" id="KW-0449">Lipoprotein</keyword>
<dbReference type="SMART" id="SM00175">
    <property type="entry name" value="RAB"/>
    <property type="match status" value="1"/>
</dbReference>
<evidence type="ECO:0000256" key="10">
    <source>
        <dbReference type="ARBA" id="ARBA00040616"/>
    </source>
</evidence>
<feature type="binding site" evidence="11">
    <location>
        <begin position="41"/>
        <end position="48"/>
    </location>
    <ligand>
        <name>GTP</name>
        <dbReference type="ChEBI" id="CHEBI:37565"/>
    </ligand>
</feature>
<evidence type="ECO:0000256" key="1">
    <source>
        <dbReference type="ARBA" id="ARBA00004555"/>
    </source>
</evidence>
<dbReference type="PANTHER" id="PTHR45697">
    <property type="entry name" value="ADP-RIBOSYLATION FACTOR-LIKE PROTEIN 2-RELATED"/>
    <property type="match status" value="1"/>
</dbReference>
<keyword evidence="5 11" id="KW-0547">Nucleotide-binding</keyword>
<reference evidence="14" key="1">
    <citation type="submission" date="2023-10" db="EMBL/GenBank/DDBJ databases">
        <title>Genome assembly of Pristionchus species.</title>
        <authorList>
            <person name="Yoshida K."/>
            <person name="Sommer R.J."/>
        </authorList>
    </citation>
    <scope>NUCLEOTIDE SEQUENCE</scope>
    <source>
        <strain evidence="14">RS0144</strain>
    </source>
</reference>
<comment type="caution">
    <text evidence="14">The sequence shown here is derived from an EMBL/GenBank/DDBJ whole genome shotgun (WGS) entry which is preliminary data.</text>
</comment>
<evidence type="ECO:0000256" key="8">
    <source>
        <dbReference type="ARBA" id="ARBA00023134"/>
    </source>
</evidence>
<keyword evidence="15" id="KW-1185">Reference proteome</keyword>
<keyword evidence="6" id="KW-0653">Protein transport</keyword>
<dbReference type="Pfam" id="PF00025">
    <property type="entry name" value="Arf"/>
    <property type="match status" value="1"/>
</dbReference>
<dbReference type="InterPro" id="IPR044612">
    <property type="entry name" value="ARL2/3"/>
</dbReference>
<organism evidence="14 15">
    <name type="scientific">Pristionchus entomophagus</name>
    <dbReference type="NCBI Taxonomy" id="358040"/>
    <lineage>
        <taxon>Eukaryota</taxon>
        <taxon>Metazoa</taxon>
        <taxon>Ecdysozoa</taxon>
        <taxon>Nematoda</taxon>
        <taxon>Chromadorea</taxon>
        <taxon>Rhabditida</taxon>
        <taxon>Rhabditina</taxon>
        <taxon>Diplogasteromorpha</taxon>
        <taxon>Diplogasteroidea</taxon>
        <taxon>Neodiplogasteridae</taxon>
        <taxon>Pristionchus</taxon>
    </lineage>
</organism>
<keyword evidence="12" id="KW-0460">Magnesium</keyword>
<dbReference type="FunFam" id="3.40.50.300:FF:000281">
    <property type="entry name" value="ADP-ribosylation factor-like protein 3"/>
    <property type="match status" value="1"/>
</dbReference>
<keyword evidence="4" id="KW-0519">Myristate</keyword>
<name>A0AAV5SV58_9BILA</name>
<dbReference type="Gene3D" id="3.40.50.300">
    <property type="entry name" value="P-loop containing nucleotide triphosphate hydrolases"/>
    <property type="match status" value="1"/>
</dbReference>
<dbReference type="InterPro" id="IPR006689">
    <property type="entry name" value="Small_GTPase_ARF/SAR"/>
</dbReference>
<dbReference type="SUPFAM" id="SSF52540">
    <property type="entry name" value="P-loop containing nucleoside triphosphate hydrolases"/>
    <property type="match status" value="1"/>
</dbReference>
<feature type="non-terminal residue" evidence="14">
    <location>
        <position position="1"/>
    </location>
</feature>
<keyword evidence="7" id="KW-0333">Golgi apparatus</keyword>
<proteinExistence type="inferred from homology"/>
<comment type="similarity">
    <text evidence="2 13">Belongs to the small GTPase superfamily. Arf family.</text>
</comment>
<sequence length="199" mass="22187">FFLVVISSHHPFLSLFRMGLLDLVRSFKSAPEKEIRILLLGLDNAGKTTLLKKLSSEETTNVTPTKGFNVKTIASGGITLNVWDIGGQRAIRPYWSNYYPGTHAVIYVVDASDIKRLDESHIELDELLEEKKLESVPLLVLANKQDLQTAADAVQISTMLGLDNIRERAWQIQPCCATSGEGVQPGVQWLSNIIKEIRK</sequence>
<evidence type="ECO:0000256" key="5">
    <source>
        <dbReference type="ARBA" id="ARBA00022741"/>
    </source>
</evidence>
<evidence type="ECO:0000256" key="4">
    <source>
        <dbReference type="ARBA" id="ARBA00022707"/>
    </source>
</evidence>
<accession>A0AAV5SV58</accession>
<dbReference type="GO" id="GO:0003924">
    <property type="term" value="F:GTPase activity"/>
    <property type="evidence" value="ECO:0007669"/>
    <property type="project" value="InterPro"/>
</dbReference>
<gene>
    <name evidence="14" type="ORF">PENTCL1PPCAC_6683</name>
</gene>
<dbReference type="SMART" id="SM00178">
    <property type="entry name" value="SAR"/>
    <property type="match status" value="1"/>
</dbReference>
<feature type="binding site" evidence="12">
    <location>
        <position position="65"/>
    </location>
    <ligand>
        <name>Mg(2+)</name>
        <dbReference type="ChEBI" id="CHEBI:18420"/>
    </ligand>
</feature>
<dbReference type="PRINTS" id="PR00328">
    <property type="entry name" value="SAR1GTPBP"/>
</dbReference>
<evidence type="ECO:0000256" key="12">
    <source>
        <dbReference type="PIRSR" id="PIRSR606689-2"/>
    </source>
</evidence>
<evidence type="ECO:0000256" key="7">
    <source>
        <dbReference type="ARBA" id="ARBA00023034"/>
    </source>
</evidence>
<dbReference type="GO" id="GO:0015031">
    <property type="term" value="P:protein transport"/>
    <property type="evidence" value="ECO:0007669"/>
    <property type="project" value="UniProtKB-KW"/>
</dbReference>
<feature type="binding site" evidence="12">
    <location>
        <position position="48"/>
    </location>
    <ligand>
        <name>Mg(2+)</name>
        <dbReference type="ChEBI" id="CHEBI:18420"/>
    </ligand>
</feature>
<dbReference type="NCBIfam" id="TIGR00231">
    <property type="entry name" value="small_GTP"/>
    <property type="match status" value="1"/>
</dbReference>
<evidence type="ECO:0000313" key="15">
    <source>
        <dbReference type="Proteomes" id="UP001432027"/>
    </source>
</evidence>
<dbReference type="SMART" id="SM00177">
    <property type="entry name" value="ARF"/>
    <property type="match status" value="1"/>
</dbReference>
<feature type="binding site" evidence="11">
    <location>
        <begin position="143"/>
        <end position="146"/>
    </location>
    <ligand>
        <name>GTP</name>
        <dbReference type="ChEBI" id="CHEBI:37565"/>
    </ligand>
</feature>
<keyword evidence="8 11" id="KW-0342">GTP-binding</keyword>
<dbReference type="InterPro" id="IPR027417">
    <property type="entry name" value="P-loop_NTPase"/>
</dbReference>
<dbReference type="AlphaFoldDB" id="A0AAV5SV58"/>
<dbReference type="InterPro" id="IPR005225">
    <property type="entry name" value="Small_GTP-bd"/>
</dbReference>
<comment type="subcellular location">
    <subcellularLocation>
        <location evidence="1">Golgi apparatus</location>
    </subcellularLocation>
</comment>
<dbReference type="PROSITE" id="PS51417">
    <property type="entry name" value="ARF"/>
    <property type="match status" value="1"/>
</dbReference>